<comment type="caution">
    <text evidence="2">The sequence shown here is derived from an EMBL/GenBank/DDBJ whole genome shotgun (WGS) entry which is preliminary data.</text>
</comment>
<dbReference type="CDD" id="cd22265">
    <property type="entry name" value="UDM1_RNF168"/>
    <property type="match status" value="1"/>
</dbReference>
<gene>
    <name evidence="2" type="ORF">B0T19DRAFT_117537</name>
</gene>
<evidence type="ECO:0000256" key="1">
    <source>
        <dbReference type="SAM" id="MobiDB-lite"/>
    </source>
</evidence>
<evidence type="ECO:0000313" key="2">
    <source>
        <dbReference type="EMBL" id="KAK3333130.1"/>
    </source>
</evidence>
<feature type="region of interest" description="Disordered" evidence="1">
    <location>
        <begin position="364"/>
        <end position="489"/>
    </location>
</feature>
<feature type="compositionally biased region" description="Gly residues" evidence="1">
    <location>
        <begin position="147"/>
        <end position="162"/>
    </location>
</feature>
<dbReference type="AlphaFoldDB" id="A0AAE0IYA2"/>
<keyword evidence="3" id="KW-1185">Reference proteome</keyword>
<name>A0AAE0IYA2_9PEZI</name>
<feature type="compositionally biased region" description="Low complexity" evidence="1">
    <location>
        <begin position="460"/>
        <end position="479"/>
    </location>
</feature>
<feature type="region of interest" description="Disordered" evidence="1">
    <location>
        <begin position="1"/>
        <end position="224"/>
    </location>
</feature>
<dbReference type="EMBL" id="JAUEPO010000002">
    <property type="protein sequence ID" value="KAK3333130.1"/>
    <property type="molecule type" value="Genomic_DNA"/>
</dbReference>
<sequence length="558" mass="59557">MLSRNGALPSSQPEVVPPHQSPANPGLRGSSSPAPAGARQDGYVSPRPLEHRLGPSLPPQAQPSQQPQRRQQQHGFNAPHPPLSPFLPFQEYHSGFSDEDVGAPYTPKQHRRQSSFPNLLPLSFRSRTPSPSRKSSVLSDQMPLTGDGRGTGRGGSPRGGFAGWLSSTAAASALGMTPSPVSRPPTEGASPLDVTPDTTPTRLRRSLTGVSVPEPSTTPKSTVTTTASRFMSAISSRFTPAPSSPMLDDELCNLDIEAALFPPMSPLSDRDAFSPAAFKNLQSNAVGLLTKMQSAYRERVVALRELEAERSAHRDEIEEAETRAQHLKMQLEGMSRKAQEHEQAMRQLMEELAAEKKLRAEERLAAGGDKASTVMSEGSMVSEDLGVDEEHRRRKWRKSGSTVKSELTGFDTDEESAESESVFSRCRSPTIPVHSAFDGVGGGNPASIDGAAPSPHLPRNNSSSLAVPSSSSSSSSSNSKPRGAGQPQMSALQKIIRGISGEAEESPNGCANCKGQDASVAWDTVSLLRDENKHLKHRVGSLEIAVEGALDLVNGIGL</sequence>
<proteinExistence type="predicted"/>
<accession>A0AAE0IYA2</accession>
<reference evidence="2" key="1">
    <citation type="journal article" date="2023" name="Mol. Phylogenet. Evol.">
        <title>Genome-scale phylogeny and comparative genomics of the fungal order Sordariales.</title>
        <authorList>
            <person name="Hensen N."/>
            <person name="Bonometti L."/>
            <person name="Westerberg I."/>
            <person name="Brannstrom I.O."/>
            <person name="Guillou S."/>
            <person name="Cros-Aarteil S."/>
            <person name="Calhoun S."/>
            <person name="Haridas S."/>
            <person name="Kuo A."/>
            <person name="Mondo S."/>
            <person name="Pangilinan J."/>
            <person name="Riley R."/>
            <person name="LaButti K."/>
            <person name="Andreopoulos B."/>
            <person name="Lipzen A."/>
            <person name="Chen C."/>
            <person name="Yan M."/>
            <person name="Daum C."/>
            <person name="Ng V."/>
            <person name="Clum A."/>
            <person name="Steindorff A."/>
            <person name="Ohm R.A."/>
            <person name="Martin F."/>
            <person name="Silar P."/>
            <person name="Natvig D.O."/>
            <person name="Lalanne C."/>
            <person name="Gautier V."/>
            <person name="Ament-Velasquez S.L."/>
            <person name="Kruys A."/>
            <person name="Hutchinson M.I."/>
            <person name="Powell A.J."/>
            <person name="Barry K."/>
            <person name="Miller A.N."/>
            <person name="Grigoriev I.V."/>
            <person name="Debuchy R."/>
            <person name="Gladieux P."/>
            <person name="Hiltunen Thoren M."/>
            <person name="Johannesson H."/>
        </authorList>
    </citation>
    <scope>NUCLEOTIDE SEQUENCE</scope>
    <source>
        <strain evidence="2">SMH4131-1</strain>
    </source>
</reference>
<organism evidence="2 3">
    <name type="scientific">Cercophora scortea</name>
    <dbReference type="NCBI Taxonomy" id="314031"/>
    <lineage>
        <taxon>Eukaryota</taxon>
        <taxon>Fungi</taxon>
        <taxon>Dikarya</taxon>
        <taxon>Ascomycota</taxon>
        <taxon>Pezizomycotina</taxon>
        <taxon>Sordariomycetes</taxon>
        <taxon>Sordariomycetidae</taxon>
        <taxon>Sordariales</taxon>
        <taxon>Lasiosphaeriaceae</taxon>
        <taxon>Cercophora</taxon>
    </lineage>
</organism>
<protein>
    <submittedName>
        <fullName evidence="2">Uncharacterized protein</fullName>
    </submittedName>
</protein>
<reference evidence="2" key="2">
    <citation type="submission" date="2023-06" db="EMBL/GenBank/DDBJ databases">
        <authorList>
            <consortium name="Lawrence Berkeley National Laboratory"/>
            <person name="Haridas S."/>
            <person name="Hensen N."/>
            <person name="Bonometti L."/>
            <person name="Westerberg I."/>
            <person name="Brannstrom I.O."/>
            <person name="Guillou S."/>
            <person name="Cros-Aarteil S."/>
            <person name="Calhoun S."/>
            <person name="Kuo A."/>
            <person name="Mondo S."/>
            <person name="Pangilinan J."/>
            <person name="Riley R."/>
            <person name="Labutti K."/>
            <person name="Andreopoulos B."/>
            <person name="Lipzen A."/>
            <person name="Chen C."/>
            <person name="Yanf M."/>
            <person name="Daum C."/>
            <person name="Ng V."/>
            <person name="Clum A."/>
            <person name="Steindorff A."/>
            <person name="Ohm R."/>
            <person name="Martin F."/>
            <person name="Silar P."/>
            <person name="Natvig D."/>
            <person name="Lalanne C."/>
            <person name="Gautier V."/>
            <person name="Ament-Velasquez S.L."/>
            <person name="Kruys A."/>
            <person name="Hutchinson M.I."/>
            <person name="Powell A.J."/>
            <person name="Barry K."/>
            <person name="Miller A.N."/>
            <person name="Grigoriev I.V."/>
            <person name="Debuchy R."/>
            <person name="Gladieux P."/>
            <person name="Thoren M.H."/>
            <person name="Johannesson H."/>
        </authorList>
    </citation>
    <scope>NUCLEOTIDE SEQUENCE</scope>
    <source>
        <strain evidence="2">SMH4131-1</strain>
    </source>
</reference>
<dbReference type="Proteomes" id="UP001286456">
    <property type="component" value="Unassembled WGS sequence"/>
</dbReference>
<feature type="compositionally biased region" description="Low complexity" evidence="1">
    <location>
        <begin position="210"/>
        <end position="224"/>
    </location>
</feature>
<evidence type="ECO:0000313" key="3">
    <source>
        <dbReference type="Proteomes" id="UP001286456"/>
    </source>
</evidence>
<feature type="compositionally biased region" description="Low complexity" evidence="1">
    <location>
        <begin position="119"/>
        <end position="136"/>
    </location>
</feature>